<dbReference type="KEGG" id="aup:AsAng_0015240"/>
<dbReference type="InterPro" id="IPR014748">
    <property type="entry name" value="Enoyl-CoA_hydra_C"/>
</dbReference>
<dbReference type="Proteomes" id="UP001060919">
    <property type="component" value="Chromosome"/>
</dbReference>
<dbReference type="InterPro" id="IPR051683">
    <property type="entry name" value="Enoyl-CoA_Hydratase/Isomerase"/>
</dbReference>
<dbReference type="CDD" id="cd06558">
    <property type="entry name" value="crotonase-like"/>
    <property type="match status" value="1"/>
</dbReference>
<dbReference type="PANTHER" id="PTHR42964:SF1">
    <property type="entry name" value="POLYKETIDE BIOSYNTHESIS ENOYL-COA HYDRATASE PKSH-RELATED"/>
    <property type="match status" value="1"/>
</dbReference>
<dbReference type="Gene3D" id="1.10.12.10">
    <property type="entry name" value="Lyase 2-enoyl-coa Hydratase, Chain A, domain 2"/>
    <property type="match status" value="1"/>
</dbReference>
<dbReference type="Pfam" id="PF00378">
    <property type="entry name" value="ECH_1"/>
    <property type="match status" value="1"/>
</dbReference>
<dbReference type="GO" id="GO:0003824">
    <property type="term" value="F:catalytic activity"/>
    <property type="evidence" value="ECO:0007669"/>
    <property type="project" value="UniProtKB-ARBA"/>
</dbReference>
<reference evidence="2" key="1">
    <citation type="submission" date="2022-09" db="EMBL/GenBank/DDBJ databases">
        <title>Aureispira anguillicida sp. nov., isolated from Leptocephalus of Japanese eel Anguilla japonica.</title>
        <authorList>
            <person name="Yuasa K."/>
            <person name="Mekata T."/>
            <person name="Ikunari K."/>
        </authorList>
    </citation>
    <scope>NUCLEOTIDE SEQUENCE</scope>
    <source>
        <strain evidence="2">EL160426</strain>
    </source>
</reference>
<name>A0A915YD11_9BACT</name>
<organism evidence="2 3">
    <name type="scientific">Aureispira anguillae</name>
    <dbReference type="NCBI Taxonomy" id="2864201"/>
    <lineage>
        <taxon>Bacteria</taxon>
        <taxon>Pseudomonadati</taxon>
        <taxon>Bacteroidota</taxon>
        <taxon>Saprospiria</taxon>
        <taxon>Saprospirales</taxon>
        <taxon>Saprospiraceae</taxon>
        <taxon>Aureispira</taxon>
    </lineage>
</organism>
<dbReference type="RefSeq" id="WP_264792079.1">
    <property type="nucleotide sequence ID" value="NZ_AP026867.1"/>
</dbReference>
<dbReference type="InterPro" id="IPR001753">
    <property type="entry name" value="Enoyl-CoA_hydra/iso"/>
</dbReference>
<dbReference type="Gene3D" id="3.90.226.10">
    <property type="entry name" value="2-enoyl-CoA Hydratase, Chain A, domain 1"/>
    <property type="match status" value="1"/>
</dbReference>
<gene>
    <name evidence="2" type="ORF">AsAng_0015240</name>
</gene>
<protein>
    <submittedName>
        <fullName evidence="2">Enoyl-CoA hydratase-related protein</fullName>
    </submittedName>
</protein>
<dbReference type="EMBL" id="AP026867">
    <property type="protein sequence ID" value="BDS10815.1"/>
    <property type="molecule type" value="Genomic_DNA"/>
</dbReference>
<evidence type="ECO:0000313" key="2">
    <source>
        <dbReference type="EMBL" id="BDS10815.1"/>
    </source>
</evidence>
<dbReference type="AlphaFoldDB" id="A0A915YD11"/>
<comment type="similarity">
    <text evidence="1">Belongs to the enoyl-CoA hydratase/isomerase family.</text>
</comment>
<evidence type="ECO:0000256" key="1">
    <source>
        <dbReference type="ARBA" id="ARBA00005254"/>
    </source>
</evidence>
<sequence length="274" mass="30571">MIYTPAQTQDIHQQTFAYLILEEKAHSLHITLNRPQQKNALNEVLLRELAFAISYAQHNNHIWVVTLGAVGNIFCAGADLKTFMGQKDEHSGSTIPIENQKIILGDLFNNLHKPCIAKVAKPVYAGGFLLLAGCTHVVAVGSSTFTLSEVKRGIWPFQVMASLLRIMPERTALNWCIHGGSWSAQSAYEAGLVTHLVLDQDLEHTVDVLVDTICQNSPTAIRLGLQTVQEMKSIPSQEQHKFLHQRLMELIQTKDAKEGINAFKEKRLPNWSGE</sequence>
<dbReference type="InterPro" id="IPR029045">
    <property type="entry name" value="ClpP/crotonase-like_dom_sf"/>
</dbReference>
<keyword evidence="3" id="KW-1185">Reference proteome</keyword>
<accession>A0A915YD11</accession>
<dbReference type="SUPFAM" id="SSF52096">
    <property type="entry name" value="ClpP/crotonase"/>
    <property type="match status" value="1"/>
</dbReference>
<dbReference type="PANTHER" id="PTHR42964">
    <property type="entry name" value="ENOYL-COA HYDRATASE"/>
    <property type="match status" value="1"/>
</dbReference>
<evidence type="ECO:0000313" key="3">
    <source>
        <dbReference type="Proteomes" id="UP001060919"/>
    </source>
</evidence>
<proteinExistence type="inferred from homology"/>